<comment type="caution">
    <text evidence="1">The sequence shown here is derived from an EMBL/GenBank/DDBJ whole genome shotgun (WGS) entry which is preliminary data.</text>
</comment>
<name>A0A229UNS3_9BACL</name>
<protein>
    <recommendedName>
        <fullName evidence="3">Phage late control D family protein</fullName>
    </recommendedName>
</protein>
<evidence type="ECO:0000313" key="2">
    <source>
        <dbReference type="Proteomes" id="UP000215509"/>
    </source>
</evidence>
<evidence type="ECO:0008006" key="3">
    <source>
        <dbReference type="Google" id="ProtNLM"/>
    </source>
</evidence>
<accession>A0A229UNS3</accession>
<reference evidence="1 2" key="1">
    <citation type="submission" date="2017-07" db="EMBL/GenBank/DDBJ databases">
        <title>Genome sequencing and assembly of Paenibacillus rigui.</title>
        <authorList>
            <person name="Mayilraj S."/>
        </authorList>
    </citation>
    <scope>NUCLEOTIDE SEQUENCE [LARGE SCALE GENOMIC DNA]</scope>
    <source>
        <strain evidence="1 2">JCM 16352</strain>
    </source>
</reference>
<keyword evidence="2" id="KW-1185">Reference proteome</keyword>
<dbReference type="AlphaFoldDB" id="A0A229UNS3"/>
<dbReference type="Proteomes" id="UP000215509">
    <property type="component" value="Unassembled WGS sequence"/>
</dbReference>
<sequence length="363" mass="40390">MAQLQLDTGQYTIDQLEKKYSQFFAPAFEITVDGKALPQEIGISRLEVETTVEPVADTFSFRITNAFDLQSGDFQWMDTFVLGKSIDIQFGYANKLTPVFSGYITSVVADFAESETPALIIRGMDLTYLMLKGSKSKTWNNKKYSDVVQEIAQSHGATAHVDATTTSFPALSQNKANDYMYIQHLAQLVNYDFFIVGKHLYFRKPLTQTTPVITLEYGRTLRSLFIDANLAEQITEVSVRGWDDKKLEVVEGKSGSIQKLGSNSKTGKDLLSAQGTYTEYIYTNVSSQEEAKNMADAYLNRRSMKLLNGNGESVGLPEIRAGRYIALSGLGSKYDQPYFVTGATHLLTDDGYVTRFQIGGNAI</sequence>
<evidence type="ECO:0000313" key="1">
    <source>
        <dbReference type="EMBL" id="OXM85042.1"/>
    </source>
</evidence>
<dbReference type="RefSeq" id="WP_094016195.1">
    <property type="nucleotide sequence ID" value="NZ_NMQW01000024.1"/>
</dbReference>
<organism evidence="1 2">
    <name type="scientific">Paenibacillus rigui</name>
    <dbReference type="NCBI Taxonomy" id="554312"/>
    <lineage>
        <taxon>Bacteria</taxon>
        <taxon>Bacillati</taxon>
        <taxon>Bacillota</taxon>
        <taxon>Bacilli</taxon>
        <taxon>Bacillales</taxon>
        <taxon>Paenibacillaceae</taxon>
        <taxon>Paenibacillus</taxon>
    </lineage>
</organism>
<proteinExistence type="predicted"/>
<dbReference type="SUPFAM" id="SSF69279">
    <property type="entry name" value="Phage tail proteins"/>
    <property type="match status" value="1"/>
</dbReference>
<dbReference type="OrthoDB" id="2641038at2"/>
<dbReference type="EMBL" id="NMQW01000024">
    <property type="protein sequence ID" value="OXM85042.1"/>
    <property type="molecule type" value="Genomic_DNA"/>
</dbReference>
<gene>
    <name evidence="1" type="ORF">CF651_17650</name>
</gene>